<reference evidence="2" key="1">
    <citation type="submission" date="2017-09" db="EMBL/GenBank/DDBJ databases">
        <title>Contemporary evolution of a Lepidopteran species, Heliothis virescens, in response to modern agricultural practices.</title>
        <authorList>
            <person name="Fritz M.L."/>
            <person name="Deyonke A.M."/>
            <person name="Papanicolaou A."/>
            <person name="Micinski S."/>
            <person name="Westbrook J."/>
            <person name="Gould F."/>
        </authorList>
    </citation>
    <scope>NUCLEOTIDE SEQUENCE [LARGE SCALE GENOMIC DNA]</scope>
    <source>
        <strain evidence="2">HvINT-</strain>
        <tissue evidence="2">Whole body</tissue>
    </source>
</reference>
<dbReference type="AlphaFoldDB" id="A0A2A4K1V4"/>
<name>A0A2A4K1V4_HELVI</name>
<accession>A0A2A4K1V4</accession>
<organism evidence="2">
    <name type="scientific">Heliothis virescens</name>
    <name type="common">Tobacco budworm moth</name>
    <dbReference type="NCBI Taxonomy" id="7102"/>
    <lineage>
        <taxon>Eukaryota</taxon>
        <taxon>Metazoa</taxon>
        <taxon>Ecdysozoa</taxon>
        <taxon>Arthropoda</taxon>
        <taxon>Hexapoda</taxon>
        <taxon>Insecta</taxon>
        <taxon>Pterygota</taxon>
        <taxon>Neoptera</taxon>
        <taxon>Endopterygota</taxon>
        <taxon>Lepidoptera</taxon>
        <taxon>Glossata</taxon>
        <taxon>Ditrysia</taxon>
        <taxon>Noctuoidea</taxon>
        <taxon>Noctuidae</taxon>
        <taxon>Heliothinae</taxon>
        <taxon>Heliothis</taxon>
    </lineage>
</organism>
<feature type="transmembrane region" description="Helical" evidence="1">
    <location>
        <begin position="12"/>
        <end position="32"/>
    </location>
</feature>
<gene>
    <name evidence="2" type="ORF">B5V51_4727</name>
</gene>
<keyword evidence="1" id="KW-0472">Membrane</keyword>
<dbReference type="EMBL" id="NWSH01000221">
    <property type="protein sequence ID" value="PCG78251.1"/>
    <property type="molecule type" value="Genomic_DNA"/>
</dbReference>
<keyword evidence="1" id="KW-1133">Transmembrane helix</keyword>
<evidence type="ECO:0000313" key="2">
    <source>
        <dbReference type="EMBL" id="PCG78251.1"/>
    </source>
</evidence>
<proteinExistence type="predicted"/>
<sequence>MCYFTSVISHVVIMWNKIIIFALITVLQATSIKKLYGDWMMVAFYPFSSTDGKICIRYTFAKSPMPETCAYSDGRRATAVQITMTAEDGKLLEKYSMPMAVVKSATEVTPALNLGCKCGREQANDHVVARFVNENFFIMYHTLPPSSESASNKEQNAAYLFARNVVSERELVKVIKGVEDLKQRKGSIMCVAENIGVFKSGKHEL</sequence>
<comment type="caution">
    <text evidence="2">The sequence shown here is derived from an EMBL/GenBank/DDBJ whole genome shotgun (WGS) entry which is preliminary data.</text>
</comment>
<protein>
    <submittedName>
        <fullName evidence="2">Uncharacterized protein</fullName>
    </submittedName>
</protein>
<evidence type="ECO:0000256" key="1">
    <source>
        <dbReference type="SAM" id="Phobius"/>
    </source>
</evidence>
<keyword evidence="1" id="KW-0812">Transmembrane</keyword>